<name>A0A3N4IAR3_ASCIM</name>
<dbReference type="Pfam" id="PF12796">
    <property type="entry name" value="Ank_2"/>
    <property type="match status" value="1"/>
</dbReference>
<dbReference type="PROSITE" id="PS50297">
    <property type="entry name" value="ANK_REP_REGION"/>
    <property type="match status" value="1"/>
</dbReference>
<dbReference type="Gene3D" id="1.25.40.20">
    <property type="entry name" value="Ankyrin repeat-containing domain"/>
    <property type="match status" value="1"/>
</dbReference>
<dbReference type="STRING" id="1160509.A0A3N4IAR3"/>
<dbReference type="EMBL" id="ML119666">
    <property type="protein sequence ID" value="RPA83162.1"/>
    <property type="molecule type" value="Genomic_DNA"/>
</dbReference>
<dbReference type="PANTHER" id="PTHR24198:SF165">
    <property type="entry name" value="ANKYRIN REPEAT-CONTAINING PROTEIN-RELATED"/>
    <property type="match status" value="1"/>
</dbReference>
<dbReference type="PRINTS" id="PR01415">
    <property type="entry name" value="ANKYRIN"/>
</dbReference>
<reference evidence="4 5" key="1">
    <citation type="journal article" date="2018" name="Nat. Ecol. Evol.">
        <title>Pezizomycetes genomes reveal the molecular basis of ectomycorrhizal truffle lifestyle.</title>
        <authorList>
            <person name="Murat C."/>
            <person name="Payen T."/>
            <person name="Noel B."/>
            <person name="Kuo A."/>
            <person name="Morin E."/>
            <person name="Chen J."/>
            <person name="Kohler A."/>
            <person name="Krizsan K."/>
            <person name="Balestrini R."/>
            <person name="Da Silva C."/>
            <person name="Montanini B."/>
            <person name="Hainaut M."/>
            <person name="Levati E."/>
            <person name="Barry K.W."/>
            <person name="Belfiori B."/>
            <person name="Cichocki N."/>
            <person name="Clum A."/>
            <person name="Dockter R.B."/>
            <person name="Fauchery L."/>
            <person name="Guy J."/>
            <person name="Iotti M."/>
            <person name="Le Tacon F."/>
            <person name="Lindquist E.A."/>
            <person name="Lipzen A."/>
            <person name="Malagnac F."/>
            <person name="Mello A."/>
            <person name="Molinier V."/>
            <person name="Miyauchi S."/>
            <person name="Poulain J."/>
            <person name="Riccioni C."/>
            <person name="Rubini A."/>
            <person name="Sitrit Y."/>
            <person name="Splivallo R."/>
            <person name="Traeger S."/>
            <person name="Wang M."/>
            <person name="Zifcakova L."/>
            <person name="Wipf D."/>
            <person name="Zambonelli A."/>
            <person name="Paolocci F."/>
            <person name="Nowrousian M."/>
            <person name="Ottonello S."/>
            <person name="Baldrian P."/>
            <person name="Spatafora J.W."/>
            <person name="Henrissat B."/>
            <person name="Nagy L.G."/>
            <person name="Aury J.M."/>
            <person name="Wincker P."/>
            <person name="Grigoriev I.V."/>
            <person name="Bonfante P."/>
            <person name="Martin F.M."/>
        </authorList>
    </citation>
    <scope>NUCLEOTIDE SEQUENCE [LARGE SCALE GENOMIC DNA]</scope>
    <source>
        <strain evidence="4 5">RN42</strain>
    </source>
</reference>
<accession>A0A3N4IAR3</accession>
<evidence type="ECO:0000256" key="1">
    <source>
        <dbReference type="ARBA" id="ARBA00022737"/>
    </source>
</evidence>
<keyword evidence="2 3" id="KW-0040">ANK repeat</keyword>
<sequence>MKDSKGRLPVHYASENGNEPKILRLVIGDSGRFLNALDKEKETPLHLACRFGKMHAARFLMAQMDERKEVVAHTLQANKDGWTPLHHASRAGNADIVRKLLEKGADINDSTYDGRTSFILAALHRREAVLHCMMQLQELDLVRGFTACRSLFLAALWLSGPSPSSGSPKPFLVSLA</sequence>
<dbReference type="OrthoDB" id="539213at2759"/>
<proteinExistence type="predicted"/>
<evidence type="ECO:0000313" key="4">
    <source>
        <dbReference type="EMBL" id="RPA83162.1"/>
    </source>
</evidence>
<dbReference type="Proteomes" id="UP000275078">
    <property type="component" value="Unassembled WGS sequence"/>
</dbReference>
<dbReference type="SMART" id="SM00248">
    <property type="entry name" value="ANK"/>
    <property type="match status" value="4"/>
</dbReference>
<feature type="repeat" description="ANK" evidence="3">
    <location>
        <begin position="80"/>
        <end position="112"/>
    </location>
</feature>
<dbReference type="AlphaFoldDB" id="A0A3N4IAR3"/>
<keyword evidence="5" id="KW-1185">Reference proteome</keyword>
<evidence type="ECO:0000256" key="2">
    <source>
        <dbReference type="ARBA" id="ARBA00023043"/>
    </source>
</evidence>
<dbReference type="PANTHER" id="PTHR24198">
    <property type="entry name" value="ANKYRIN REPEAT AND PROTEIN KINASE DOMAIN-CONTAINING PROTEIN"/>
    <property type="match status" value="1"/>
</dbReference>
<protein>
    <submittedName>
        <fullName evidence="4">Ankyrin</fullName>
    </submittedName>
</protein>
<evidence type="ECO:0000256" key="3">
    <source>
        <dbReference type="PROSITE-ProRule" id="PRU00023"/>
    </source>
</evidence>
<evidence type="ECO:0000313" key="5">
    <source>
        <dbReference type="Proteomes" id="UP000275078"/>
    </source>
</evidence>
<dbReference type="InterPro" id="IPR036770">
    <property type="entry name" value="Ankyrin_rpt-contain_sf"/>
</dbReference>
<dbReference type="SUPFAM" id="SSF48403">
    <property type="entry name" value="Ankyrin repeat"/>
    <property type="match status" value="1"/>
</dbReference>
<dbReference type="InterPro" id="IPR002110">
    <property type="entry name" value="Ankyrin_rpt"/>
</dbReference>
<organism evidence="4 5">
    <name type="scientific">Ascobolus immersus RN42</name>
    <dbReference type="NCBI Taxonomy" id="1160509"/>
    <lineage>
        <taxon>Eukaryota</taxon>
        <taxon>Fungi</taxon>
        <taxon>Dikarya</taxon>
        <taxon>Ascomycota</taxon>
        <taxon>Pezizomycotina</taxon>
        <taxon>Pezizomycetes</taxon>
        <taxon>Pezizales</taxon>
        <taxon>Ascobolaceae</taxon>
        <taxon>Ascobolus</taxon>
    </lineage>
</organism>
<gene>
    <name evidence="4" type="ORF">BJ508DRAFT_207430</name>
</gene>
<dbReference type="PROSITE" id="PS50088">
    <property type="entry name" value="ANK_REPEAT"/>
    <property type="match status" value="1"/>
</dbReference>
<keyword evidence="1" id="KW-0677">Repeat</keyword>